<sequence>MTRRLIEQRHGQEHPDGKRHPTPVWVVVACCEYCTLDWSIGERTTRHQPRNGKVGNPLVSLIQVSNRPRLLECPCCLLLATEHQVLRVKTESHHFCREAQSGLTSHPNSREYWGLLRFAQEVKLPRTHGWKPFDKTRDFLSWCGRRISLAPPASVCERGSDGWKSQSIQFMSKRPAKHFHCAPLRAVQRPACQCGLCGANG</sequence>
<dbReference type="EMBL" id="MU853342">
    <property type="protein sequence ID" value="KAK4112536.1"/>
    <property type="molecule type" value="Genomic_DNA"/>
</dbReference>
<dbReference type="PROSITE" id="PS51257">
    <property type="entry name" value="PROKAR_LIPOPROTEIN"/>
    <property type="match status" value="1"/>
</dbReference>
<reference evidence="1" key="2">
    <citation type="submission" date="2023-05" db="EMBL/GenBank/DDBJ databases">
        <authorList>
            <consortium name="Lawrence Berkeley National Laboratory"/>
            <person name="Steindorff A."/>
            <person name="Hensen N."/>
            <person name="Bonometti L."/>
            <person name="Westerberg I."/>
            <person name="Brannstrom I.O."/>
            <person name="Guillou S."/>
            <person name="Cros-Aarteil S."/>
            <person name="Calhoun S."/>
            <person name="Haridas S."/>
            <person name="Kuo A."/>
            <person name="Mondo S."/>
            <person name="Pangilinan J."/>
            <person name="Riley R."/>
            <person name="Labutti K."/>
            <person name="Andreopoulos B."/>
            <person name="Lipzen A."/>
            <person name="Chen C."/>
            <person name="Yanf M."/>
            <person name="Daum C."/>
            <person name="Ng V."/>
            <person name="Clum A."/>
            <person name="Ohm R."/>
            <person name="Martin F."/>
            <person name="Silar P."/>
            <person name="Natvig D."/>
            <person name="Lalanne C."/>
            <person name="Gautier V."/>
            <person name="Ament-Velasquez S.L."/>
            <person name="Kruys A."/>
            <person name="Hutchinson M.I."/>
            <person name="Powell A.J."/>
            <person name="Barry K."/>
            <person name="Miller A.N."/>
            <person name="Grigoriev I.V."/>
            <person name="Debuchy R."/>
            <person name="Gladieux P."/>
            <person name="Thoren M.H."/>
            <person name="Johannesson H."/>
        </authorList>
    </citation>
    <scope>NUCLEOTIDE SEQUENCE</scope>
    <source>
        <strain evidence="1">CBS 508.74</strain>
    </source>
</reference>
<protein>
    <submittedName>
        <fullName evidence="1">Uncharacterized protein</fullName>
    </submittedName>
</protein>
<name>A0AAN6YS43_9PEZI</name>
<dbReference type="Proteomes" id="UP001302812">
    <property type="component" value="Unassembled WGS sequence"/>
</dbReference>
<gene>
    <name evidence="1" type="ORF">N656DRAFT_94561</name>
</gene>
<evidence type="ECO:0000313" key="2">
    <source>
        <dbReference type="Proteomes" id="UP001302812"/>
    </source>
</evidence>
<reference evidence="1" key="1">
    <citation type="journal article" date="2023" name="Mol. Phylogenet. Evol.">
        <title>Genome-scale phylogeny and comparative genomics of the fungal order Sordariales.</title>
        <authorList>
            <person name="Hensen N."/>
            <person name="Bonometti L."/>
            <person name="Westerberg I."/>
            <person name="Brannstrom I.O."/>
            <person name="Guillou S."/>
            <person name="Cros-Aarteil S."/>
            <person name="Calhoun S."/>
            <person name="Haridas S."/>
            <person name="Kuo A."/>
            <person name="Mondo S."/>
            <person name="Pangilinan J."/>
            <person name="Riley R."/>
            <person name="LaButti K."/>
            <person name="Andreopoulos B."/>
            <person name="Lipzen A."/>
            <person name="Chen C."/>
            <person name="Yan M."/>
            <person name="Daum C."/>
            <person name="Ng V."/>
            <person name="Clum A."/>
            <person name="Steindorff A."/>
            <person name="Ohm R.A."/>
            <person name="Martin F."/>
            <person name="Silar P."/>
            <person name="Natvig D.O."/>
            <person name="Lalanne C."/>
            <person name="Gautier V."/>
            <person name="Ament-Velasquez S.L."/>
            <person name="Kruys A."/>
            <person name="Hutchinson M.I."/>
            <person name="Powell A.J."/>
            <person name="Barry K."/>
            <person name="Miller A.N."/>
            <person name="Grigoriev I.V."/>
            <person name="Debuchy R."/>
            <person name="Gladieux P."/>
            <person name="Hiltunen Thoren M."/>
            <person name="Johannesson H."/>
        </authorList>
    </citation>
    <scope>NUCLEOTIDE SEQUENCE</scope>
    <source>
        <strain evidence="1">CBS 508.74</strain>
    </source>
</reference>
<proteinExistence type="predicted"/>
<accession>A0AAN6YS43</accession>
<comment type="caution">
    <text evidence="1">The sequence shown here is derived from an EMBL/GenBank/DDBJ whole genome shotgun (WGS) entry which is preliminary data.</text>
</comment>
<dbReference type="GeneID" id="89943537"/>
<dbReference type="AlphaFoldDB" id="A0AAN6YS43"/>
<keyword evidence="2" id="KW-1185">Reference proteome</keyword>
<organism evidence="1 2">
    <name type="scientific">Canariomyces notabilis</name>
    <dbReference type="NCBI Taxonomy" id="2074819"/>
    <lineage>
        <taxon>Eukaryota</taxon>
        <taxon>Fungi</taxon>
        <taxon>Dikarya</taxon>
        <taxon>Ascomycota</taxon>
        <taxon>Pezizomycotina</taxon>
        <taxon>Sordariomycetes</taxon>
        <taxon>Sordariomycetidae</taxon>
        <taxon>Sordariales</taxon>
        <taxon>Chaetomiaceae</taxon>
        <taxon>Canariomyces</taxon>
    </lineage>
</organism>
<evidence type="ECO:0000313" key="1">
    <source>
        <dbReference type="EMBL" id="KAK4112536.1"/>
    </source>
</evidence>
<dbReference type="RefSeq" id="XP_064670106.1">
    <property type="nucleotide sequence ID" value="XM_064819411.1"/>
</dbReference>